<dbReference type="Pfam" id="PF14604">
    <property type="entry name" value="SH3_9"/>
    <property type="match status" value="1"/>
</dbReference>
<evidence type="ECO:0000256" key="5">
    <source>
        <dbReference type="ARBA" id="ARBA00022737"/>
    </source>
</evidence>
<feature type="compositionally biased region" description="Low complexity" evidence="11">
    <location>
        <begin position="741"/>
        <end position="750"/>
    </location>
</feature>
<evidence type="ECO:0000259" key="14">
    <source>
        <dbReference type="PROSITE" id="PS50115"/>
    </source>
</evidence>
<dbReference type="InterPro" id="IPR004148">
    <property type="entry name" value="BAR_dom"/>
</dbReference>
<feature type="domain" description="SH3" evidence="12">
    <location>
        <begin position="1151"/>
        <end position="1215"/>
    </location>
</feature>
<feature type="compositionally biased region" description="Basic residues" evidence="11">
    <location>
        <begin position="761"/>
        <end position="787"/>
    </location>
</feature>
<evidence type="ECO:0000259" key="12">
    <source>
        <dbReference type="PROSITE" id="PS50002"/>
    </source>
</evidence>
<feature type="compositionally biased region" description="Basic and acidic residues" evidence="11">
    <location>
        <begin position="927"/>
        <end position="938"/>
    </location>
</feature>
<dbReference type="Gene3D" id="1.25.40.20">
    <property type="entry name" value="Ankyrin repeat-containing domain"/>
    <property type="match status" value="1"/>
</dbReference>
<dbReference type="SUPFAM" id="SSF48403">
    <property type="entry name" value="Ankyrin repeat"/>
    <property type="match status" value="1"/>
</dbReference>
<dbReference type="Pfam" id="PF00169">
    <property type="entry name" value="PH"/>
    <property type="match status" value="1"/>
</dbReference>
<dbReference type="InterPro" id="IPR027267">
    <property type="entry name" value="AH/BAR_dom_sf"/>
</dbReference>
<keyword evidence="7 8" id="KW-0040">ANK repeat</keyword>
<feature type="compositionally biased region" description="Low complexity" evidence="11">
    <location>
        <begin position="1103"/>
        <end position="1120"/>
    </location>
</feature>
<feature type="compositionally biased region" description="Pro residues" evidence="11">
    <location>
        <begin position="821"/>
        <end position="831"/>
    </location>
</feature>
<dbReference type="PROSITE" id="PS50115">
    <property type="entry name" value="ARFGAP"/>
    <property type="match status" value="1"/>
</dbReference>
<evidence type="ECO:0000256" key="8">
    <source>
        <dbReference type="PROSITE-ProRule" id="PRU00023"/>
    </source>
</evidence>
<evidence type="ECO:0000256" key="4">
    <source>
        <dbReference type="ARBA" id="ARBA00022723"/>
    </source>
</evidence>
<dbReference type="CDD" id="cd13251">
    <property type="entry name" value="PH_ASAP"/>
    <property type="match status" value="1"/>
</dbReference>
<dbReference type="SMART" id="SM00105">
    <property type="entry name" value="ArfGap"/>
    <property type="match status" value="1"/>
</dbReference>
<feature type="compositionally biased region" description="Low complexity" evidence="11">
    <location>
        <begin position="848"/>
        <end position="859"/>
    </location>
</feature>
<dbReference type="GO" id="GO:0005737">
    <property type="term" value="C:cytoplasm"/>
    <property type="evidence" value="ECO:0007669"/>
    <property type="project" value="UniProtKB-SubCell"/>
</dbReference>
<feature type="region of interest" description="Disordered" evidence="11">
    <location>
        <begin position="921"/>
        <end position="940"/>
    </location>
</feature>
<dbReference type="InterPro" id="IPR002110">
    <property type="entry name" value="Ankyrin_rpt"/>
</dbReference>
<dbReference type="CDD" id="cd07604">
    <property type="entry name" value="BAR_ASAPs"/>
    <property type="match status" value="1"/>
</dbReference>
<dbReference type="Pfam" id="PF12796">
    <property type="entry name" value="Ank_2"/>
    <property type="match status" value="1"/>
</dbReference>
<protein>
    <submittedName>
        <fullName evidence="15">Arf-GAP with SH3 domain, ANK repeat and PH domain-containing protein 2-like isoform X3</fullName>
    </submittedName>
</protein>
<dbReference type="Gene3D" id="1.20.1270.60">
    <property type="entry name" value="Arfaptin homology (AH) domain/BAR domain"/>
    <property type="match status" value="1"/>
</dbReference>
<feature type="region of interest" description="Disordered" evidence="11">
    <location>
        <begin position="1021"/>
        <end position="1151"/>
    </location>
</feature>
<dbReference type="InterPro" id="IPR001849">
    <property type="entry name" value="PH_domain"/>
</dbReference>
<evidence type="ECO:0000256" key="10">
    <source>
        <dbReference type="PROSITE-ProRule" id="PRU00288"/>
    </source>
</evidence>
<dbReference type="Gene3D" id="2.30.30.40">
    <property type="entry name" value="SH3 Domains"/>
    <property type="match status" value="1"/>
</dbReference>
<keyword evidence="6" id="KW-0862">Zinc</keyword>
<evidence type="ECO:0000256" key="2">
    <source>
        <dbReference type="ARBA" id="ARBA00022443"/>
    </source>
</evidence>
<feature type="domain" description="Arf-GAP" evidence="14">
    <location>
        <begin position="439"/>
        <end position="559"/>
    </location>
</feature>
<evidence type="ECO:0000256" key="7">
    <source>
        <dbReference type="ARBA" id="ARBA00023043"/>
    </source>
</evidence>
<dbReference type="PANTHER" id="PTHR45854">
    <property type="entry name" value="ASAP FAMILY MEMBER"/>
    <property type="match status" value="1"/>
</dbReference>
<keyword evidence="3" id="KW-0963">Cytoplasm</keyword>
<evidence type="ECO:0000256" key="6">
    <source>
        <dbReference type="ARBA" id="ARBA00022833"/>
    </source>
</evidence>
<dbReference type="GO" id="GO:0005096">
    <property type="term" value="F:GTPase activator activity"/>
    <property type="evidence" value="ECO:0007669"/>
    <property type="project" value="InterPro"/>
</dbReference>
<comment type="subcellular location">
    <subcellularLocation>
        <location evidence="1">Cytoplasm</location>
    </subcellularLocation>
</comment>
<keyword evidence="4" id="KW-0479">Metal-binding</keyword>
<feature type="compositionally biased region" description="Low complexity" evidence="11">
    <location>
        <begin position="873"/>
        <end position="895"/>
    </location>
</feature>
<dbReference type="Pfam" id="PF01412">
    <property type="entry name" value="ArfGap"/>
    <property type="match status" value="1"/>
</dbReference>
<evidence type="ECO:0000256" key="1">
    <source>
        <dbReference type="ARBA" id="ARBA00004496"/>
    </source>
</evidence>
<dbReference type="AlphaFoldDB" id="A0A6A7G062"/>
<dbReference type="CDD" id="cd08834">
    <property type="entry name" value="ArfGap_ASAP"/>
    <property type="match status" value="1"/>
</dbReference>
<dbReference type="InterPro" id="IPR043593">
    <property type="entry name" value="ASAP"/>
</dbReference>
<dbReference type="PROSITE" id="PS50088">
    <property type="entry name" value="ANK_REPEAT"/>
    <property type="match status" value="1"/>
</dbReference>
<dbReference type="SMART" id="SM00233">
    <property type="entry name" value="PH"/>
    <property type="match status" value="1"/>
</dbReference>
<dbReference type="SUPFAM" id="SSF50729">
    <property type="entry name" value="PH domain-like"/>
    <property type="match status" value="1"/>
</dbReference>
<dbReference type="SUPFAM" id="SSF50044">
    <property type="entry name" value="SH3-domain"/>
    <property type="match status" value="1"/>
</dbReference>
<evidence type="ECO:0000313" key="15">
    <source>
        <dbReference type="EMBL" id="LAC24288.1"/>
    </source>
</evidence>
<dbReference type="Gene3D" id="2.30.29.30">
    <property type="entry name" value="Pleckstrin-homology domain (PH domain)/Phosphotyrosine-binding domain (PTB)"/>
    <property type="match status" value="1"/>
</dbReference>
<dbReference type="InterPro" id="IPR037844">
    <property type="entry name" value="PH_ASAP"/>
</dbReference>
<dbReference type="PRINTS" id="PR00405">
    <property type="entry name" value="REVINTRACTNG"/>
</dbReference>
<dbReference type="PROSITE" id="PS50297">
    <property type="entry name" value="ANK_REP_REGION"/>
    <property type="match status" value="1"/>
</dbReference>
<feature type="compositionally biased region" description="Low complexity" evidence="11">
    <location>
        <begin position="1056"/>
        <end position="1077"/>
    </location>
</feature>
<accession>A0A6A7G062</accession>
<dbReference type="InterPro" id="IPR001164">
    <property type="entry name" value="ArfGAP_dom"/>
</dbReference>
<keyword evidence="2 9" id="KW-0728">SH3 domain</keyword>
<feature type="domain" description="PH" evidence="13">
    <location>
        <begin position="311"/>
        <end position="404"/>
    </location>
</feature>
<name>A0A6A7G062_9CRUS</name>
<organism evidence="15">
    <name type="scientific">Hirondellea gigas</name>
    <dbReference type="NCBI Taxonomy" id="1518452"/>
    <lineage>
        <taxon>Eukaryota</taxon>
        <taxon>Metazoa</taxon>
        <taxon>Ecdysozoa</taxon>
        <taxon>Arthropoda</taxon>
        <taxon>Crustacea</taxon>
        <taxon>Multicrustacea</taxon>
        <taxon>Malacostraca</taxon>
        <taxon>Eumalacostraca</taxon>
        <taxon>Peracarida</taxon>
        <taxon>Amphipoda</taxon>
        <taxon>Amphilochidea</taxon>
        <taxon>Lysianassida</taxon>
        <taxon>Lysianassidira</taxon>
        <taxon>Lysianassoidea</taxon>
        <taxon>Lysianassidae</taxon>
        <taxon>Hirondellea</taxon>
    </lineage>
</organism>
<dbReference type="Gene3D" id="1.10.220.150">
    <property type="entry name" value="Arf GTPase activating protein"/>
    <property type="match status" value="1"/>
</dbReference>
<dbReference type="SMART" id="SM00326">
    <property type="entry name" value="SH3"/>
    <property type="match status" value="1"/>
</dbReference>
<reference evidence="15" key="1">
    <citation type="submission" date="2017-11" db="EMBL/GenBank/DDBJ databases">
        <title>The sensing device of the deep-sea amphipod.</title>
        <authorList>
            <person name="Kobayashi H."/>
            <person name="Nagahama T."/>
            <person name="Arai W."/>
            <person name="Sasagawa Y."/>
            <person name="Umeda M."/>
            <person name="Hayashi T."/>
            <person name="Nikaido I."/>
            <person name="Watanabe H."/>
            <person name="Oguri K."/>
            <person name="Kitazato H."/>
            <person name="Fujioka K."/>
            <person name="Kido Y."/>
            <person name="Takami H."/>
        </authorList>
    </citation>
    <scope>NUCLEOTIDE SEQUENCE</scope>
    <source>
        <tissue evidence="15">Whole body</tissue>
    </source>
</reference>
<dbReference type="InterPro" id="IPR036770">
    <property type="entry name" value="Ankyrin_rpt-contain_sf"/>
</dbReference>
<keyword evidence="5" id="KW-0677">Repeat</keyword>
<dbReference type="PANTHER" id="PTHR45854:SF3">
    <property type="entry name" value="ARFGAP WITH SH3 DOMAIN, ANK REPEAT AND PH DOMAIN-CONTAINING PROTEIN"/>
    <property type="match status" value="1"/>
</dbReference>
<dbReference type="SMART" id="SM00248">
    <property type="entry name" value="ANK"/>
    <property type="match status" value="2"/>
</dbReference>
<feature type="region of interest" description="Disordered" evidence="11">
    <location>
        <begin position="803"/>
        <end position="906"/>
    </location>
</feature>
<dbReference type="GO" id="GO:0008270">
    <property type="term" value="F:zinc ion binding"/>
    <property type="evidence" value="ECO:0007669"/>
    <property type="project" value="UniProtKB-KW"/>
</dbReference>
<keyword evidence="10" id="KW-0863">Zinc-finger</keyword>
<feature type="region of interest" description="Disordered" evidence="11">
    <location>
        <begin position="708"/>
        <end position="788"/>
    </location>
</feature>
<dbReference type="SUPFAM" id="SSF57863">
    <property type="entry name" value="ArfGap/RecO-like zinc finger"/>
    <property type="match status" value="1"/>
</dbReference>
<dbReference type="Gene3D" id="1.25.40.950">
    <property type="match status" value="1"/>
</dbReference>
<dbReference type="InterPro" id="IPR001452">
    <property type="entry name" value="SH3_domain"/>
</dbReference>
<dbReference type="InterPro" id="IPR038508">
    <property type="entry name" value="ArfGAP_dom_sf"/>
</dbReference>
<dbReference type="Pfam" id="PF16746">
    <property type="entry name" value="BAR_3"/>
    <property type="match status" value="1"/>
</dbReference>
<feature type="compositionally biased region" description="Gly residues" evidence="11">
    <location>
        <begin position="1032"/>
        <end position="1048"/>
    </location>
</feature>
<sequence>MPESITVEDYMQEVKEDIDSPPTSTFVTRMGQCRQTVLDLEEGLDKDREGLARMKKTVKNMHNTGQGFVVSGLELSDGLQKLAHLGWRVDENKLSEACHKFSVVIKEHSQLLSQLLTNQRNNLVSPLDSALKGDLKGVKGDLKRPFDKAAKDYDTKFVKIEKERKQQAKEAGMIKIVVAPSEIAEEMSKERRIFQLQMCEYLLKVNEIKTKKGVEFLQKLVEYYHAYCKYFEEGLKTWKHFGCYVSELSERLREVKHKHEEERRLLMETRTLIKNSLTIDTADQGLVQAGICSQGSAGYFLHQVSGNELDGTNKTGYLYKKSDSKVRRVWQKRRCEVRDNALLIQHSDTTRAPVKISLLTCQVKPNPDDKKCFLLVSYNRTYHLMGESEADTSTWMSVLRNSKEGALMKTLSVDRSGSSASATCVGGGEPHPSFREVQQRIIGYVLSLPGNARCCDCHGTNDVTWLSTNYGIVVCIECSGIHRDLGVHVSRIQSLTLDKVGTAQLLLARHLGNLAFNRIMENAGPSHKPEPTSSMDERREFIQSKYVRRAYVAPSPLSSAELQDALRDSILRDNLADLITLFMQGADLTSPLTTLNETALHVAVESNSSLPVVDFVIQNTSALNHKTTEGNTSLHYCVIHAKIECLRLLLRVGADPQICNTNGKAPLCIAQERAEREMVHMLEHPPSGQKKSLFDNIEYDWNLDDGNLTDMSDDDDGWRNGELQTPEKRSRPISLPPPPSSDSTTTSHHQQQQEDPDSPHSQHRHHHHSHHHSSHHHHHHHHHHHRNTVIATTGSAISAGVAGSIAAGGSSGDFVRHPRPPDCQPPPPPTARKPSRDTLTGDGSVYMSSGISSSSIIGSLKKRPAPYPPPPTSCSSRSGSVDTSQYTSSSATSRYTSEDANPYARPESVYASTASIRRDSSMCLDAGGRRDSRGERISSDVMGSNSSLYYQKHLNNARTGTAGDSEYASTADVLEHASAENDTNGSMYGKSQYATAGINIVGSEGSSVDYYGQGGGMVGSMGSSSRGSISSMGGGGPGGGGGNEGGGSRCHKRSPSSDSSSSLNDPLGGSSPVSSAPSSPPPPPGGVGSTIRPLHPHASLNGARSTDSLSSMLSDAAAATPSVGTNDAGASDPPASGRPPPPPRTGLAAPGRRRRCRALYDCAADLVDELSFQEGEVIIILEEKTEDGDWMEGHVEGQPHRRGKLPVNFVHMLADN</sequence>
<evidence type="ECO:0000256" key="3">
    <source>
        <dbReference type="ARBA" id="ARBA00022490"/>
    </source>
</evidence>
<evidence type="ECO:0000256" key="11">
    <source>
        <dbReference type="SAM" id="MobiDB-lite"/>
    </source>
</evidence>
<dbReference type="PROSITE" id="PS50002">
    <property type="entry name" value="SH3"/>
    <property type="match status" value="1"/>
</dbReference>
<evidence type="ECO:0000256" key="9">
    <source>
        <dbReference type="PROSITE-ProRule" id="PRU00192"/>
    </source>
</evidence>
<evidence type="ECO:0000259" key="13">
    <source>
        <dbReference type="PROSITE" id="PS50003"/>
    </source>
</evidence>
<dbReference type="InterPro" id="IPR011993">
    <property type="entry name" value="PH-like_dom_sf"/>
</dbReference>
<dbReference type="PRINTS" id="PR00452">
    <property type="entry name" value="SH3DOMAIN"/>
</dbReference>
<dbReference type="InterPro" id="IPR037278">
    <property type="entry name" value="ARFGAP/RecO"/>
</dbReference>
<feature type="compositionally biased region" description="Low complexity" evidence="11">
    <location>
        <begin position="1021"/>
        <end position="1031"/>
    </location>
</feature>
<dbReference type="PROSITE" id="PS50003">
    <property type="entry name" value="PH_DOMAIN"/>
    <property type="match status" value="1"/>
</dbReference>
<proteinExistence type="evidence at transcript level"/>
<dbReference type="SUPFAM" id="SSF103657">
    <property type="entry name" value="BAR/IMD domain-like"/>
    <property type="match status" value="1"/>
</dbReference>
<dbReference type="EMBL" id="IACT01005122">
    <property type="protein sequence ID" value="LAC24288.1"/>
    <property type="molecule type" value="mRNA"/>
</dbReference>
<feature type="repeat" description="ANK" evidence="8">
    <location>
        <begin position="629"/>
        <end position="661"/>
    </location>
</feature>
<dbReference type="InterPro" id="IPR036028">
    <property type="entry name" value="SH3-like_dom_sf"/>
</dbReference>